<gene>
    <name evidence="6" type="ORF">AABB92_07260</name>
</gene>
<dbReference type="RefSeq" id="WP_031376568.1">
    <property type="nucleotide sequence ID" value="NZ_JBCGBG010000001.1"/>
</dbReference>
<dbReference type="EMBL" id="JBCGBG010000001">
    <property type="protein sequence ID" value="MEL7695461.1"/>
    <property type="molecule type" value="Genomic_DNA"/>
</dbReference>
<dbReference type="GO" id="GO:0016787">
    <property type="term" value="F:hydrolase activity"/>
    <property type="evidence" value="ECO:0007669"/>
    <property type="project" value="UniProtKB-KW"/>
</dbReference>
<dbReference type="Pfam" id="PF02545">
    <property type="entry name" value="Maf"/>
    <property type="match status" value="1"/>
</dbReference>
<dbReference type="CDD" id="cd00555">
    <property type="entry name" value="Maf"/>
    <property type="match status" value="1"/>
</dbReference>
<comment type="cofactor">
    <cofactor evidence="5">
        <name>a divalent metal cation</name>
        <dbReference type="ChEBI" id="CHEBI:60240"/>
    </cofactor>
</comment>
<evidence type="ECO:0000256" key="3">
    <source>
        <dbReference type="ARBA" id="ARBA00022801"/>
    </source>
</evidence>
<feature type="site" description="Important for substrate specificity" evidence="5">
    <location>
        <position position="155"/>
    </location>
</feature>
<evidence type="ECO:0000313" key="6">
    <source>
        <dbReference type="EMBL" id="MEL7695461.1"/>
    </source>
</evidence>
<dbReference type="Gene3D" id="3.90.950.10">
    <property type="match status" value="1"/>
</dbReference>
<protein>
    <recommendedName>
        <fullName evidence="5">7-methyl-GTP pyrophosphatase</fullName>
        <shortName evidence="5">m(7)GTP pyrophosphatase</shortName>
        <ecNumber evidence="5">3.6.1.-</ecNumber>
    </recommendedName>
</protein>
<keyword evidence="7" id="KW-1185">Reference proteome</keyword>
<reference evidence="6 7" key="1">
    <citation type="submission" date="2024-04" db="EMBL/GenBank/DDBJ databases">
        <authorList>
            <person name="Suleimanova A.D."/>
            <person name="Pudova D.S."/>
            <person name="Shagimardanova E.I."/>
            <person name="Sharipova M.R."/>
        </authorList>
    </citation>
    <scope>NUCLEOTIDE SEQUENCE [LARGE SCALE GENOMIC DNA]</scope>
    <source>
        <strain evidence="6 7">3.1</strain>
    </source>
</reference>
<feature type="site" description="Important for substrate specificity" evidence="5">
    <location>
        <position position="71"/>
    </location>
</feature>
<keyword evidence="3 5" id="KW-0378">Hydrolase</keyword>
<comment type="similarity">
    <text evidence="5">Belongs to the Maf family. YceF subfamily.</text>
</comment>
<evidence type="ECO:0000313" key="7">
    <source>
        <dbReference type="Proteomes" id="UP001468095"/>
    </source>
</evidence>
<feature type="active site" description="Proton acceptor" evidence="5">
    <location>
        <position position="70"/>
    </location>
</feature>
<keyword evidence="4 5" id="KW-0546">Nucleotide metabolism</keyword>
<dbReference type="PANTHER" id="PTHR43213">
    <property type="entry name" value="BIFUNCTIONAL DTTP/UTP PYROPHOSPHATASE/METHYLTRANSFERASE PROTEIN-RELATED"/>
    <property type="match status" value="1"/>
</dbReference>
<comment type="catalytic activity">
    <reaction evidence="5">
        <text>N(7)-methyl-GTP + H2O = N(7)-methyl-GMP + diphosphate + H(+)</text>
        <dbReference type="Rhea" id="RHEA:58744"/>
        <dbReference type="ChEBI" id="CHEBI:15377"/>
        <dbReference type="ChEBI" id="CHEBI:15378"/>
        <dbReference type="ChEBI" id="CHEBI:33019"/>
        <dbReference type="ChEBI" id="CHEBI:58285"/>
        <dbReference type="ChEBI" id="CHEBI:87133"/>
    </reaction>
</comment>
<dbReference type="HAMAP" id="MF_00528">
    <property type="entry name" value="Maf"/>
    <property type="match status" value="1"/>
</dbReference>
<organism evidence="6 7">
    <name type="scientific">Pantoea brenneri</name>
    <dbReference type="NCBI Taxonomy" id="472694"/>
    <lineage>
        <taxon>Bacteria</taxon>
        <taxon>Pseudomonadati</taxon>
        <taxon>Pseudomonadota</taxon>
        <taxon>Gammaproteobacteria</taxon>
        <taxon>Enterobacterales</taxon>
        <taxon>Erwiniaceae</taxon>
        <taxon>Pantoea</taxon>
    </lineage>
</organism>
<accession>A0ABU9MH30</accession>
<proteinExistence type="inferred from homology"/>
<evidence type="ECO:0000256" key="5">
    <source>
        <dbReference type="HAMAP-Rule" id="MF_00528"/>
    </source>
</evidence>
<comment type="function">
    <text evidence="5">Nucleoside triphosphate pyrophosphatase that hydrolyzes 7-methyl-GTP (m(7)GTP). May have a dual role in cell division arrest and in preventing the incorporation of modified nucleotides into cellular nucleic acids.</text>
</comment>
<dbReference type="InterPro" id="IPR029001">
    <property type="entry name" value="ITPase-like_fam"/>
</dbReference>
<comment type="subcellular location">
    <subcellularLocation>
        <location evidence="1 5">Cytoplasm</location>
    </subcellularLocation>
</comment>
<dbReference type="SUPFAM" id="SSF52972">
    <property type="entry name" value="ITPase-like"/>
    <property type="match status" value="1"/>
</dbReference>
<feature type="site" description="Important for substrate specificity" evidence="5">
    <location>
        <position position="13"/>
    </location>
</feature>
<name>A0ABU9MH30_9GAMM</name>
<dbReference type="InterPro" id="IPR003697">
    <property type="entry name" value="Maf-like"/>
</dbReference>
<sequence>MTTSILLASTSPFRQALLQKLGLPFITAAPEVDEAPLPGETASALVTRLAIAKAQALAQAFPDHWIIGSDQVCVLDGVITGKPHSVENARAQLRAASGNRITFYTGLALYHPASQQLMQCCEPFVVHFREITDAEIAAYIEKEQPLHCAGSFKSEGLGICLFERLEGRDPNTLVGLPLIALNGMLRQAGINPLSD</sequence>
<dbReference type="Proteomes" id="UP001468095">
    <property type="component" value="Unassembled WGS sequence"/>
</dbReference>
<dbReference type="PANTHER" id="PTHR43213:SF10">
    <property type="entry name" value="7-METHYL-GTP PYROPHOSPHATASE"/>
    <property type="match status" value="1"/>
</dbReference>
<dbReference type="NCBIfam" id="TIGR00172">
    <property type="entry name" value="maf"/>
    <property type="match status" value="1"/>
</dbReference>
<keyword evidence="2 5" id="KW-0963">Cytoplasm</keyword>
<comment type="caution">
    <text evidence="5">Lacks conserved residue(s) required for the propagation of feature annotation.</text>
</comment>
<dbReference type="PIRSF" id="PIRSF006305">
    <property type="entry name" value="Maf"/>
    <property type="match status" value="1"/>
</dbReference>
<evidence type="ECO:0000256" key="2">
    <source>
        <dbReference type="ARBA" id="ARBA00022490"/>
    </source>
</evidence>
<evidence type="ECO:0000256" key="4">
    <source>
        <dbReference type="ARBA" id="ARBA00023080"/>
    </source>
</evidence>
<dbReference type="EC" id="3.6.1.-" evidence="5"/>
<evidence type="ECO:0000256" key="1">
    <source>
        <dbReference type="ARBA" id="ARBA00004496"/>
    </source>
</evidence>
<comment type="caution">
    <text evidence="6">The sequence shown here is derived from an EMBL/GenBank/DDBJ whole genome shotgun (WGS) entry which is preliminary data.</text>
</comment>